<sequence length="172" mass="19173">MKKLFYIMAGLGIILLVLYTYLGGFTAPDVKVATSETMYVAGQAYTGSVEDEQMGKLFMRAAEVLDKKELEGTLGNIYYNDPDKSGDSIRAFIGVIIPDSAAKLPAGYELRTLPGGRKVVRAEAEGNISLLPRKLYKAIYDYAEEEKLKLEDFYVEWFPAQDRGIVEVPIKQ</sequence>
<keyword evidence="1" id="KW-1133">Transmembrane helix</keyword>
<keyword evidence="1" id="KW-0812">Transmembrane</keyword>
<dbReference type="Gene3D" id="3.20.80.10">
    <property type="entry name" value="Regulatory factor, effector binding domain"/>
    <property type="match status" value="1"/>
</dbReference>
<evidence type="ECO:0000313" key="4">
    <source>
        <dbReference type="Proteomes" id="UP000813018"/>
    </source>
</evidence>
<protein>
    <submittedName>
        <fullName evidence="3">GyrI-like domain-containing protein</fullName>
    </submittedName>
</protein>
<dbReference type="SUPFAM" id="SSF55136">
    <property type="entry name" value="Probable bacterial effector-binding domain"/>
    <property type="match status" value="1"/>
</dbReference>
<evidence type="ECO:0000313" key="3">
    <source>
        <dbReference type="EMBL" id="MBW7466169.1"/>
    </source>
</evidence>
<comment type="caution">
    <text evidence="3">The sequence shown here is derived from an EMBL/GenBank/DDBJ whole genome shotgun (WGS) entry which is preliminary data.</text>
</comment>
<gene>
    <name evidence="3" type="ORF">K0O23_03750</name>
</gene>
<dbReference type="InterPro" id="IPR010499">
    <property type="entry name" value="AraC_E-bd"/>
</dbReference>
<accession>A0ABS7CQS0</accession>
<feature type="transmembrane region" description="Helical" evidence="1">
    <location>
        <begin position="5"/>
        <end position="22"/>
    </location>
</feature>
<dbReference type="InterPro" id="IPR029442">
    <property type="entry name" value="GyrI-like"/>
</dbReference>
<dbReference type="EMBL" id="JAHYXK010000002">
    <property type="protein sequence ID" value="MBW7466169.1"/>
    <property type="molecule type" value="Genomic_DNA"/>
</dbReference>
<evidence type="ECO:0000256" key="1">
    <source>
        <dbReference type="SAM" id="Phobius"/>
    </source>
</evidence>
<name>A0ABS7CQS0_9BACT</name>
<dbReference type="RefSeq" id="WP_219876049.1">
    <property type="nucleotide sequence ID" value="NZ_JAHYXK010000002.1"/>
</dbReference>
<evidence type="ECO:0000259" key="2">
    <source>
        <dbReference type="SMART" id="SM00871"/>
    </source>
</evidence>
<feature type="domain" description="AraC effector-binding" evidence="2">
    <location>
        <begin position="28"/>
        <end position="171"/>
    </location>
</feature>
<dbReference type="Pfam" id="PF06445">
    <property type="entry name" value="GyrI-like"/>
    <property type="match status" value="1"/>
</dbReference>
<organism evidence="3 4">
    <name type="scientific">Pontibacter aydingkolensis</name>
    <dbReference type="NCBI Taxonomy" id="1911536"/>
    <lineage>
        <taxon>Bacteria</taxon>
        <taxon>Pseudomonadati</taxon>
        <taxon>Bacteroidota</taxon>
        <taxon>Cytophagia</taxon>
        <taxon>Cytophagales</taxon>
        <taxon>Hymenobacteraceae</taxon>
        <taxon>Pontibacter</taxon>
    </lineage>
</organism>
<dbReference type="Proteomes" id="UP000813018">
    <property type="component" value="Unassembled WGS sequence"/>
</dbReference>
<keyword evidence="4" id="KW-1185">Reference proteome</keyword>
<dbReference type="InterPro" id="IPR011256">
    <property type="entry name" value="Reg_factor_effector_dom_sf"/>
</dbReference>
<keyword evidence="1" id="KW-0472">Membrane</keyword>
<proteinExistence type="predicted"/>
<reference evidence="3 4" key="1">
    <citation type="journal article" date="2016" name="Int. J. Syst. Evol. Microbiol.">
        <title>Pontibacter aydingkolensis sp. nov., isolated from soil of a salt lake.</title>
        <authorList>
            <person name="Osman G."/>
            <person name="Zhang T."/>
            <person name="Lou K."/>
            <person name="Gao Y."/>
            <person name="Chang W."/>
            <person name="Lin Q."/>
            <person name="Yang H.M."/>
            <person name="Huo X.D."/>
            <person name="Wang N."/>
        </authorList>
    </citation>
    <scope>NUCLEOTIDE SEQUENCE [LARGE SCALE GENOMIC DNA]</scope>
    <source>
        <strain evidence="3 4">KACC 19255</strain>
    </source>
</reference>
<dbReference type="SMART" id="SM00871">
    <property type="entry name" value="AraC_E_bind"/>
    <property type="match status" value="1"/>
</dbReference>